<dbReference type="Gene3D" id="1.20.920.50">
    <property type="match status" value="1"/>
</dbReference>
<dbReference type="Proteomes" id="UP001488838">
    <property type="component" value="Unassembled WGS sequence"/>
</dbReference>
<dbReference type="AlphaFoldDB" id="A0AAW0HDY2"/>
<name>A0AAW0HDY2_MYOGA</name>
<evidence type="ECO:0000256" key="3">
    <source>
        <dbReference type="ARBA" id="ARBA00022525"/>
    </source>
</evidence>
<organism evidence="6 7">
    <name type="scientific">Myodes glareolus</name>
    <name type="common">Bank vole</name>
    <name type="synonym">Clethrionomys glareolus</name>
    <dbReference type="NCBI Taxonomy" id="447135"/>
    <lineage>
        <taxon>Eukaryota</taxon>
        <taxon>Metazoa</taxon>
        <taxon>Chordata</taxon>
        <taxon>Craniata</taxon>
        <taxon>Vertebrata</taxon>
        <taxon>Euteleostomi</taxon>
        <taxon>Mammalia</taxon>
        <taxon>Eutheria</taxon>
        <taxon>Euarchontoglires</taxon>
        <taxon>Glires</taxon>
        <taxon>Rodentia</taxon>
        <taxon>Myomorpha</taxon>
        <taxon>Muroidea</taxon>
        <taxon>Cricetidae</taxon>
        <taxon>Arvicolinae</taxon>
        <taxon>Myodes</taxon>
    </lineage>
</organism>
<accession>A0AAW0HDY2</accession>
<dbReference type="PROSITE" id="PS51311">
    <property type="entry name" value="SCGB"/>
    <property type="match status" value="1"/>
</dbReference>
<protein>
    <submittedName>
        <fullName evidence="6">Uncharacterized protein</fullName>
    </submittedName>
</protein>
<keyword evidence="7" id="KW-1185">Reference proteome</keyword>
<reference evidence="6 7" key="1">
    <citation type="journal article" date="2023" name="bioRxiv">
        <title>Conserved and derived expression patterns and positive selection on dental genes reveal complex evolutionary context of ever-growing rodent molars.</title>
        <authorList>
            <person name="Calamari Z.T."/>
            <person name="Song A."/>
            <person name="Cohen E."/>
            <person name="Akter M."/>
            <person name="Roy R.D."/>
            <person name="Hallikas O."/>
            <person name="Christensen M.M."/>
            <person name="Li P."/>
            <person name="Marangoni P."/>
            <person name="Jernvall J."/>
            <person name="Klein O.D."/>
        </authorList>
    </citation>
    <scope>NUCLEOTIDE SEQUENCE [LARGE SCALE GENOMIC DNA]</scope>
    <source>
        <strain evidence="6">V071</strain>
    </source>
</reference>
<keyword evidence="4 5" id="KW-0732">Signal</keyword>
<evidence type="ECO:0000256" key="2">
    <source>
        <dbReference type="ARBA" id="ARBA00008650"/>
    </source>
</evidence>
<feature type="chain" id="PRO_5043721120" evidence="5">
    <location>
        <begin position="24"/>
        <end position="111"/>
    </location>
</feature>
<sequence length="111" mass="12444">MKGTLLLLVLLVTGELGFKTSEACIPFVEVYTTILIGNKRILNVLLNKFDPTDGERAAAEKLLECYNESGFEGKFLNTKVLEAIVISKKCRTYYTQDTIDKFKALISKFGK</sequence>
<dbReference type="EMBL" id="JBBHLL010000578">
    <property type="protein sequence ID" value="KAK7800024.1"/>
    <property type="molecule type" value="Genomic_DNA"/>
</dbReference>
<dbReference type="InterPro" id="IPR035960">
    <property type="entry name" value="Secretoglobin_sf"/>
</dbReference>
<keyword evidence="3" id="KW-0964">Secreted</keyword>
<dbReference type="PANTHER" id="PTHR31708:SF0">
    <property type="entry name" value="ABPBG26-RELATED"/>
    <property type="match status" value="1"/>
</dbReference>
<comment type="subcellular location">
    <subcellularLocation>
        <location evidence="1">Secreted</location>
    </subcellularLocation>
</comment>
<dbReference type="InterPro" id="IPR016126">
    <property type="entry name" value="Secretoglobin"/>
</dbReference>
<comment type="caution">
    <text evidence="6">The sequence shown here is derived from an EMBL/GenBank/DDBJ whole genome shotgun (WGS) entry which is preliminary data.</text>
</comment>
<dbReference type="InterPro" id="IPR015332">
    <property type="entry name" value="CH2-like"/>
</dbReference>
<evidence type="ECO:0000313" key="7">
    <source>
        <dbReference type="Proteomes" id="UP001488838"/>
    </source>
</evidence>
<proteinExistence type="inferred from homology"/>
<dbReference type="Pfam" id="PF09252">
    <property type="entry name" value="Feld-I_B"/>
    <property type="match status" value="1"/>
</dbReference>
<dbReference type="PANTHER" id="PTHR31708">
    <property type="entry name" value="ABPBG26-RELATED"/>
    <property type="match status" value="1"/>
</dbReference>
<dbReference type="InterPro" id="IPR053723">
    <property type="entry name" value="Secretoglobin_Domain_sf"/>
</dbReference>
<dbReference type="SUPFAM" id="SSF48201">
    <property type="entry name" value="Uteroglobin-like"/>
    <property type="match status" value="1"/>
</dbReference>
<dbReference type="GO" id="GO:0005615">
    <property type="term" value="C:extracellular space"/>
    <property type="evidence" value="ECO:0007669"/>
    <property type="project" value="InterPro"/>
</dbReference>
<evidence type="ECO:0000313" key="6">
    <source>
        <dbReference type="EMBL" id="KAK7800024.1"/>
    </source>
</evidence>
<gene>
    <name evidence="6" type="ORF">U0070_022012</name>
</gene>
<dbReference type="CDD" id="cd00633">
    <property type="entry name" value="Secretoglobin"/>
    <property type="match status" value="1"/>
</dbReference>
<evidence type="ECO:0000256" key="5">
    <source>
        <dbReference type="SAM" id="SignalP"/>
    </source>
</evidence>
<comment type="similarity">
    <text evidence="2">Belongs to the secretoglobin family.</text>
</comment>
<feature type="signal peptide" evidence="5">
    <location>
        <begin position="1"/>
        <end position="23"/>
    </location>
</feature>
<evidence type="ECO:0000256" key="4">
    <source>
        <dbReference type="ARBA" id="ARBA00022729"/>
    </source>
</evidence>
<evidence type="ECO:0000256" key="1">
    <source>
        <dbReference type="ARBA" id="ARBA00004613"/>
    </source>
</evidence>